<dbReference type="PANTHER" id="PTHR41709">
    <property type="entry name" value="KAIB-LIKE PROTEIN 1"/>
    <property type="match status" value="1"/>
</dbReference>
<comment type="caution">
    <text evidence="2">The sequence shown here is derived from an EMBL/GenBank/DDBJ whole genome shotgun (WGS) entry which is preliminary data.</text>
</comment>
<sequence length="93" mass="10391">MSKIVLHLYIAGQTPRAERAIHTLRHMIDHDLAEYECELTIIDVLADPQQAENQKILATPTLIKSSPPPYRRVIGDLSSVADLLNVLNLPPRA</sequence>
<dbReference type="CDD" id="cd02978">
    <property type="entry name" value="KaiB_like"/>
    <property type="match status" value="1"/>
</dbReference>
<dbReference type="EMBL" id="PNIQ01000191">
    <property type="protein sequence ID" value="PMP85068.1"/>
    <property type="molecule type" value="Genomic_DNA"/>
</dbReference>
<gene>
    <name evidence="2" type="ORF">C0184_02845</name>
</gene>
<evidence type="ECO:0000259" key="1">
    <source>
        <dbReference type="SMART" id="SM01248"/>
    </source>
</evidence>
<dbReference type="Pfam" id="PF07689">
    <property type="entry name" value="KaiB"/>
    <property type="match status" value="1"/>
</dbReference>
<dbReference type="AlphaFoldDB" id="A0A2J6XBI6"/>
<accession>A0A2J6XBI6</accession>
<dbReference type="InterPro" id="IPR039022">
    <property type="entry name" value="KaiB-like"/>
</dbReference>
<evidence type="ECO:0000313" key="3">
    <source>
        <dbReference type="Proteomes" id="UP000243376"/>
    </source>
</evidence>
<evidence type="ECO:0000313" key="2">
    <source>
        <dbReference type="EMBL" id="PMP85068.1"/>
    </source>
</evidence>
<dbReference type="InterPro" id="IPR011649">
    <property type="entry name" value="KaiB_domain"/>
</dbReference>
<feature type="domain" description="KaiB" evidence="1">
    <location>
        <begin position="7"/>
        <end position="89"/>
    </location>
</feature>
<dbReference type="Proteomes" id="UP000243376">
    <property type="component" value="Unassembled WGS sequence"/>
</dbReference>
<protein>
    <submittedName>
        <fullName evidence="2">Circadian clock protein KaiB</fullName>
    </submittedName>
</protein>
<proteinExistence type="predicted"/>
<dbReference type="GO" id="GO:0048511">
    <property type="term" value="P:rhythmic process"/>
    <property type="evidence" value="ECO:0007669"/>
    <property type="project" value="InterPro"/>
</dbReference>
<name>A0A2J6XBI6_9CHLR</name>
<reference evidence="2 3" key="1">
    <citation type="submission" date="2018-01" db="EMBL/GenBank/DDBJ databases">
        <title>Metagenomic assembled genomes from two thermal pools in the Uzon Caldera, Kamchatka, Russia.</title>
        <authorList>
            <person name="Wilkins L."/>
            <person name="Ettinger C."/>
        </authorList>
    </citation>
    <scope>NUCLEOTIDE SEQUENCE [LARGE SCALE GENOMIC DNA]</scope>
    <source>
        <strain evidence="2">ZAV-02</strain>
    </source>
</reference>
<organism evidence="2 3">
    <name type="scientific">Chloroflexus aggregans</name>
    <dbReference type="NCBI Taxonomy" id="152260"/>
    <lineage>
        <taxon>Bacteria</taxon>
        <taxon>Bacillati</taxon>
        <taxon>Chloroflexota</taxon>
        <taxon>Chloroflexia</taxon>
        <taxon>Chloroflexales</taxon>
        <taxon>Chloroflexineae</taxon>
        <taxon>Chloroflexaceae</taxon>
        <taxon>Chloroflexus</taxon>
    </lineage>
</organism>
<dbReference type="InterPro" id="IPR036249">
    <property type="entry name" value="Thioredoxin-like_sf"/>
</dbReference>
<dbReference type="SUPFAM" id="SSF52833">
    <property type="entry name" value="Thioredoxin-like"/>
    <property type="match status" value="1"/>
</dbReference>
<dbReference type="Gene3D" id="3.40.30.10">
    <property type="entry name" value="Glutaredoxin"/>
    <property type="match status" value="1"/>
</dbReference>
<dbReference type="PANTHER" id="PTHR41709:SF2">
    <property type="entry name" value="CIRCADIAN CLOCK PROTEIN KAIB2"/>
    <property type="match status" value="1"/>
</dbReference>
<dbReference type="SMART" id="SM01248">
    <property type="entry name" value="KaiB"/>
    <property type="match status" value="1"/>
</dbReference>